<keyword evidence="2" id="KW-1185">Reference proteome</keyword>
<gene>
    <name evidence="1" type="ORF">ACHAWU_007702</name>
</gene>
<comment type="caution">
    <text evidence="1">The sequence shown here is derived from an EMBL/GenBank/DDBJ whole genome shotgun (WGS) entry which is preliminary data.</text>
</comment>
<dbReference type="Proteomes" id="UP001530293">
    <property type="component" value="Unassembled WGS sequence"/>
</dbReference>
<proteinExistence type="predicted"/>
<evidence type="ECO:0000313" key="2">
    <source>
        <dbReference type="Proteomes" id="UP001530293"/>
    </source>
</evidence>
<protein>
    <submittedName>
        <fullName evidence="1">Uncharacterized protein</fullName>
    </submittedName>
</protein>
<name>A0ABD3M109_9STRA</name>
<sequence length="286" mass="30404">MKIAAAIRTLASRAATRSTTATSSHHHLVTGSAAAPRLFSAAASSAQQQQTTGGLPESITRIGNPTAFPNEYPGQNYIFNWALNADGVTPLKKAAFRITKPLDLQVAGLSLPKTSPLKVDAKSERANIPEAGSSDKLDFDTFDDILQSTKDSLSLSDALYCPEGFAPGSRTGVRLIVSNLGKGIVPDLVAYLDRAPKRDPKSQPVTCYILSGSKTEFAGYAIEEVEETLEDGSRMAVSVATVVITGEKPNLKRIVAGIELCVEGLEADAKERAEKKAAEEQEKKSA</sequence>
<evidence type="ECO:0000313" key="1">
    <source>
        <dbReference type="EMBL" id="KAL3756431.1"/>
    </source>
</evidence>
<reference evidence="1 2" key="1">
    <citation type="submission" date="2024-10" db="EMBL/GenBank/DDBJ databases">
        <title>Updated reference genomes for cyclostephanoid diatoms.</title>
        <authorList>
            <person name="Roberts W.R."/>
            <person name="Alverson A.J."/>
        </authorList>
    </citation>
    <scope>NUCLEOTIDE SEQUENCE [LARGE SCALE GENOMIC DNA]</scope>
    <source>
        <strain evidence="1 2">AJA232-27</strain>
    </source>
</reference>
<dbReference type="AlphaFoldDB" id="A0ABD3M109"/>
<organism evidence="1 2">
    <name type="scientific">Discostella pseudostelligera</name>
    <dbReference type="NCBI Taxonomy" id="259834"/>
    <lineage>
        <taxon>Eukaryota</taxon>
        <taxon>Sar</taxon>
        <taxon>Stramenopiles</taxon>
        <taxon>Ochrophyta</taxon>
        <taxon>Bacillariophyta</taxon>
        <taxon>Coscinodiscophyceae</taxon>
        <taxon>Thalassiosirophycidae</taxon>
        <taxon>Stephanodiscales</taxon>
        <taxon>Stephanodiscaceae</taxon>
        <taxon>Discostella</taxon>
    </lineage>
</organism>
<dbReference type="EMBL" id="JALLBG020000305">
    <property type="protein sequence ID" value="KAL3756431.1"/>
    <property type="molecule type" value="Genomic_DNA"/>
</dbReference>
<accession>A0ABD3M109</accession>